<feature type="transmembrane region" description="Helical" evidence="1">
    <location>
        <begin position="195"/>
        <end position="222"/>
    </location>
</feature>
<comment type="caution">
    <text evidence="2">The sequence shown here is derived from an EMBL/GenBank/DDBJ whole genome shotgun (WGS) entry which is preliminary data.</text>
</comment>
<gene>
    <name evidence="2" type="ORF">GRI97_11255</name>
</gene>
<evidence type="ECO:0000313" key="2">
    <source>
        <dbReference type="EMBL" id="MXO99565.1"/>
    </source>
</evidence>
<evidence type="ECO:0000256" key="1">
    <source>
        <dbReference type="SAM" id="Phobius"/>
    </source>
</evidence>
<sequence length="225" mass="25350">MDFLKLIRSFGDLLFEVLSWLIYYPRTLWLVLIHPLQMIDYSNHEQGDSEEEQYTDTLAPPLLLFLTILVLHFLALGLGRSEHIAAANDTVQTMVNSDQNLVLLRSFLFGLLPLFAALNYVRKRKLPLERKHLRPPFFGQCYLAAVYALMISTSMGVARAHFSGAALAGAGMFFAGTVWYWAVQATQFHRSLGISWLHALASAIWVYLEALFYLVVVAILLAGGI</sequence>
<feature type="transmembrane region" description="Helical" evidence="1">
    <location>
        <begin position="20"/>
        <end position="41"/>
    </location>
</feature>
<accession>A0A6I4TTP7</accession>
<keyword evidence="1" id="KW-0472">Membrane</keyword>
<feature type="transmembrane region" description="Helical" evidence="1">
    <location>
        <begin position="62"/>
        <end position="81"/>
    </location>
</feature>
<feature type="transmembrane region" description="Helical" evidence="1">
    <location>
        <begin position="101"/>
        <end position="121"/>
    </location>
</feature>
<keyword evidence="3" id="KW-1185">Reference proteome</keyword>
<evidence type="ECO:0008006" key="4">
    <source>
        <dbReference type="Google" id="ProtNLM"/>
    </source>
</evidence>
<dbReference type="EMBL" id="WTYJ01000002">
    <property type="protein sequence ID" value="MXO99565.1"/>
    <property type="molecule type" value="Genomic_DNA"/>
</dbReference>
<dbReference type="OrthoDB" id="8820484at2"/>
<organism evidence="2 3">
    <name type="scientific">Croceibacterium xixiisoli</name>
    <dbReference type="NCBI Taxonomy" id="1476466"/>
    <lineage>
        <taxon>Bacteria</taxon>
        <taxon>Pseudomonadati</taxon>
        <taxon>Pseudomonadota</taxon>
        <taxon>Alphaproteobacteria</taxon>
        <taxon>Sphingomonadales</taxon>
        <taxon>Erythrobacteraceae</taxon>
        <taxon>Croceibacterium</taxon>
    </lineage>
</organism>
<feature type="transmembrane region" description="Helical" evidence="1">
    <location>
        <begin position="141"/>
        <end position="158"/>
    </location>
</feature>
<dbReference type="Proteomes" id="UP000469430">
    <property type="component" value="Unassembled WGS sequence"/>
</dbReference>
<dbReference type="RefSeq" id="WP_161391277.1">
    <property type="nucleotide sequence ID" value="NZ_JBHSCP010000001.1"/>
</dbReference>
<name>A0A6I4TTP7_9SPHN</name>
<proteinExistence type="predicted"/>
<keyword evidence="1" id="KW-1133">Transmembrane helix</keyword>
<reference evidence="2 3" key="1">
    <citation type="submission" date="2019-12" db="EMBL/GenBank/DDBJ databases">
        <title>Genomic-based taxomic classification of the family Erythrobacteraceae.</title>
        <authorList>
            <person name="Xu L."/>
        </authorList>
    </citation>
    <scope>NUCLEOTIDE SEQUENCE [LARGE SCALE GENOMIC DNA]</scope>
    <source>
        <strain evidence="2 3">S36</strain>
    </source>
</reference>
<feature type="transmembrane region" description="Helical" evidence="1">
    <location>
        <begin position="164"/>
        <end position="183"/>
    </location>
</feature>
<protein>
    <recommendedName>
        <fullName evidence="4">Permease</fullName>
    </recommendedName>
</protein>
<keyword evidence="1" id="KW-0812">Transmembrane</keyword>
<dbReference type="AlphaFoldDB" id="A0A6I4TTP7"/>
<evidence type="ECO:0000313" key="3">
    <source>
        <dbReference type="Proteomes" id="UP000469430"/>
    </source>
</evidence>